<name>A0AAD5XIL1_9FUNG</name>
<evidence type="ECO:0000256" key="5">
    <source>
        <dbReference type="ARBA" id="ARBA00023136"/>
    </source>
</evidence>
<feature type="compositionally biased region" description="Low complexity" evidence="6">
    <location>
        <begin position="202"/>
        <end position="221"/>
    </location>
</feature>
<evidence type="ECO:0000256" key="7">
    <source>
        <dbReference type="SAM" id="Phobius"/>
    </source>
</evidence>
<dbReference type="Pfam" id="PF07690">
    <property type="entry name" value="MFS_1"/>
    <property type="match status" value="1"/>
</dbReference>
<feature type="transmembrane region" description="Helical" evidence="7">
    <location>
        <begin position="297"/>
        <end position="319"/>
    </location>
</feature>
<keyword evidence="2" id="KW-0813">Transport</keyword>
<evidence type="ECO:0000313" key="8">
    <source>
        <dbReference type="EMBL" id="KAJ3131443.1"/>
    </source>
</evidence>
<feature type="transmembrane region" description="Helical" evidence="7">
    <location>
        <begin position="562"/>
        <end position="583"/>
    </location>
</feature>
<feature type="transmembrane region" description="Helical" evidence="7">
    <location>
        <begin position="513"/>
        <end position="532"/>
    </location>
</feature>
<feature type="transmembrane region" description="Helical" evidence="7">
    <location>
        <begin position="331"/>
        <end position="353"/>
    </location>
</feature>
<evidence type="ECO:0008006" key="10">
    <source>
        <dbReference type="Google" id="ProtNLM"/>
    </source>
</evidence>
<dbReference type="PANTHER" id="PTHR23504:SF15">
    <property type="entry name" value="MAJOR FACILITATOR SUPERFAMILY (MFS) PROFILE DOMAIN-CONTAINING PROTEIN"/>
    <property type="match status" value="1"/>
</dbReference>
<dbReference type="InterPro" id="IPR036259">
    <property type="entry name" value="MFS_trans_sf"/>
</dbReference>
<gene>
    <name evidence="8" type="ORF">HK100_006347</name>
</gene>
<sequence length="678" mass="73746">MVRDFGLSNEKEVGFYVGFIASSFSLAQFMTSLLWGWVSDRVGRRPVLLTGLLGNAISLLIGILNGNVGIAKCVIGEVTDSTNQSFGFSLIGIMWSLGTILGPIIGGCLAYPVETYPHIFPNGNEFLERNPFFLPCAVSATVSLVGFVVGFFLLEETNPKRQIQIGGYIAVNEVIGETGCGIFENNCQIGNEQPDAFRNSISTLDGGSGRSDSSGRSSSQRLSSNCLDIEDDLRNHCSVSSLEPVQQESGIFNAIDKKARQAIIAYSLLAFQNIILDEVFSLWIVTPTRDGGLGYDSAQVGVVLSIIGTLALYLQLVVYPYLSWHYSPLTLFRTGAILYIIPYATYPVLSGIINPAFENKTIFCNVLTYTSIFILINNTATGENLGLVNGVAQTSASFVRSIGPALGGILWAWSITNGLGFPFNHYFVFACIVLWGLGTVWYSYKVVDDDGCRYISGTDTNTEYSAFEMGTGFVVIGHGLSMVLGLCIILPLSGLAMRFYTFATPNQRLMTHLWLGVSGAVTTSIGVGLLHVGHVKTAITSNADHGIPVAAYTTTPDYSVHFLLGFAVVGFLLPLQLFVGLSAKRFRFWDQIHRSIAVALIVSAFANSWIALAYVPVEYLNASVILFWLWLALLVAVFLVLEYRRRFFTRIVAVSENEALLADNNANTDSVGTIIIVP</sequence>
<dbReference type="PANTHER" id="PTHR23504">
    <property type="entry name" value="MAJOR FACILITATOR SUPERFAMILY DOMAIN-CONTAINING PROTEIN 10"/>
    <property type="match status" value="1"/>
</dbReference>
<dbReference type="EMBL" id="JADGJH010000295">
    <property type="protein sequence ID" value="KAJ3131443.1"/>
    <property type="molecule type" value="Genomic_DNA"/>
</dbReference>
<evidence type="ECO:0000256" key="3">
    <source>
        <dbReference type="ARBA" id="ARBA00022692"/>
    </source>
</evidence>
<feature type="transmembrane region" description="Helical" evidence="7">
    <location>
        <begin position="595"/>
        <end position="614"/>
    </location>
</feature>
<dbReference type="InterPro" id="IPR011701">
    <property type="entry name" value="MFS"/>
</dbReference>
<dbReference type="SUPFAM" id="SSF103473">
    <property type="entry name" value="MFS general substrate transporter"/>
    <property type="match status" value="1"/>
</dbReference>
<keyword evidence="5 7" id="KW-0472">Membrane</keyword>
<feature type="transmembrane region" description="Helical" evidence="7">
    <location>
        <begin position="86"/>
        <end position="112"/>
    </location>
</feature>
<dbReference type="GO" id="GO:0022857">
    <property type="term" value="F:transmembrane transporter activity"/>
    <property type="evidence" value="ECO:0007669"/>
    <property type="project" value="InterPro"/>
</dbReference>
<dbReference type="Proteomes" id="UP001211907">
    <property type="component" value="Unassembled WGS sequence"/>
</dbReference>
<keyword evidence="9" id="KW-1185">Reference proteome</keyword>
<feature type="transmembrane region" description="Helical" evidence="7">
    <location>
        <begin position="620"/>
        <end position="641"/>
    </location>
</feature>
<dbReference type="Gene3D" id="1.20.1250.20">
    <property type="entry name" value="MFS general substrate transporter like domains"/>
    <property type="match status" value="1"/>
</dbReference>
<protein>
    <recommendedName>
        <fullName evidence="10">Major facilitator superfamily (MFS) profile domain-containing protein</fullName>
    </recommendedName>
</protein>
<comment type="caution">
    <text evidence="8">The sequence shown here is derived from an EMBL/GenBank/DDBJ whole genome shotgun (WGS) entry which is preliminary data.</text>
</comment>
<organism evidence="8 9">
    <name type="scientific">Physocladia obscura</name>
    <dbReference type="NCBI Taxonomy" id="109957"/>
    <lineage>
        <taxon>Eukaryota</taxon>
        <taxon>Fungi</taxon>
        <taxon>Fungi incertae sedis</taxon>
        <taxon>Chytridiomycota</taxon>
        <taxon>Chytridiomycota incertae sedis</taxon>
        <taxon>Chytridiomycetes</taxon>
        <taxon>Chytridiales</taxon>
        <taxon>Chytriomycetaceae</taxon>
        <taxon>Physocladia</taxon>
    </lineage>
</organism>
<dbReference type="GO" id="GO:0016020">
    <property type="term" value="C:membrane"/>
    <property type="evidence" value="ECO:0007669"/>
    <property type="project" value="UniProtKB-SubCell"/>
</dbReference>
<keyword evidence="4 7" id="KW-1133">Transmembrane helix</keyword>
<feature type="region of interest" description="Disordered" evidence="6">
    <location>
        <begin position="200"/>
        <end position="221"/>
    </location>
</feature>
<feature type="transmembrane region" description="Helical" evidence="7">
    <location>
        <begin position="464"/>
        <end position="492"/>
    </location>
</feature>
<dbReference type="AlphaFoldDB" id="A0AAD5XIL1"/>
<evidence type="ECO:0000256" key="6">
    <source>
        <dbReference type="SAM" id="MobiDB-lite"/>
    </source>
</evidence>
<feature type="transmembrane region" description="Helical" evidence="7">
    <location>
        <begin position="426"/>
        <end position="444"/>
    </location>
</feature>
<feature type="transmembrane region" description="Helical" evidence="7">
    <location>
        <begin position="397"/>
        <end position="414"/>
    </location>
</feature>
<proteinExistence type="predicted"/>
<feature type="transmembrane region" description="Helical" evidence="7">
    <location>
        <begin position="263"/>
        <end position="285"/>
    </location>
</feature>
<accession>A0AAD5XIL1</accession>
<keyword evidence="3 7" id="KW-0812">Transmembrane</keyword>
<evidence type="ECO:0000256" key="4">
    <source>
        <dbReference type="ARBA" id="ARBA00022989"/>
    </source>
</evidence>
<feature type="transmembrane region" description="Helical" evidence="7">
    <location>
        <begin position="13"/>
        <end position="35"/>
    </location>
</feature>
<feature type="transmembrane region" description="Helical" evidence="7">
    <location>
        <begin position="132"/>
        <end position="154"/>
    </location>
</feature>
<evidence type="ECO:0000256" key="1">
    <source>
        <dbReference type="ARBA" id="ARBA00004141"/>
    </source>
</evidence>
<evidence type="ECO:0000313" key="9">
    <source>
        <dbReference type="Proteomes" id="UP001211907"/>
    </source>
</evidence>
<comment type="subcellular location">
    <subcellularLocation>
        <location evidence="1">Membrane</location>
        <topology evidence="1">Multi-pass membrane protein</topology>
    </subcellularLocation>
</comment>
<evidence type="ECO:0000256" key="2">
    <source>
        <dbReference type="ARBA" id="ARBA00022448"/>
    </source>
</evidence>
<feature type="transmembrane region" description="Helical" evidence="7">
    <location>
        <begin position="47"/>
        <end position="65"/>
    </location>
</feature>
<reference evidence="8" key="1">
    <citation type="submission" date="2020-05" db="EMBL/GenBank/DDBJ databases">
        <title>Phylogenomic resolution of chytrid fungi.</title>
        <authorList>
            <person name="Stajich J.E."/>
            <person name="Amses K."/>
            <person name="Simmons R."/>
            <person name="Seto K."/>
            <person name="Myers J."/>
            <person name="Bonds A."/>
            <person name="Quandt C.A."/>
            <person name="Barry K."/>
            <person name="Liu P."/>
            <person name="Grigoriev I."/>
            <person name="Longcore J.E."/>
            <person name="James T.Y."/>
        </authorList>
    </citation>
    <scope>NUCLEOTIDE SEQUENCE</scope>
    <source>
        <strain evidence="8">JEL0513</strain>
    </source>
</reference>